<dbReference type="AlphaFoldDB" id="A0A5B7G7S7"/>
<gene>
    <name evidence="1" type="ORF">E2C01_047065</name>
</gene>
<dbReference type="EMBL" id="VSRR010011435">
    <property type="protein sequence ID" value="MPC53178.1"/>
    <property type="molecule type" value="Genomic_DNA"/>
</dbReference>
<accession>A0A5B7G7S7</accession>
<keyword evidence="2" id="KW-1185">Reference proteome</keyword>
<dbReference type="Proteomes" id="UP000324222">
    <property type="component" value="Unassembled WGS sequence"/>
</dbReference>
<reference evidence="1 2" key="1">
    <citation type="submission" date="2019-05" db="EMBL/GenBank/DDBJ databases">
        <title>Another draft genome of Portunus trituberculatus and its Hox gene families provides insights of decapod evolution.</title>
        <authorList>
            <person name="Jeong J.-H."/>
            <person name="Song I."/>
            <person name="Kim S."/>
            <person name="Choi T."/>
            <person name="Kim D."/>
            <person name="Ryu S."/>
            <person name="Kim W."/>
        </authorList>
    </citation>
    <scope>NUCLEOTIDE SEQUENCE [LARGE SCALE GENOMIC DNA]</scope>
    <source>
        <tissue evidence="1">Muscle</tissue>
    </source>
</reference>
<comment type="caution">
    <text evidence="1">The sequence shown here is derived from an EMBL/GenBank/DDBJ whole genome shotgun (WGS) entry which is preliminary data.</text>
</comment>
<evidence type="ECO:0000313" key="2">
    <source>
        <dbReference type="Proteomes" id="UP000324222"/>
    </source>
</evidence>
<organism evidence="1 2">
    <name type="scientific">Portunus trituberculatus</name>
    <name type="common">Swimming crab</name>
    <name type="synonym">Neptunus trituberculatus</name>
    <dbReference type="NCBI Taxonomy" id="210409"/>
    <lineage>
        <taxon>Eukaryota</taxon>
        <taxon>Metazoa</taxon>
        <taxon>Ecdysozoa</taxon>
        <taxon>Arthropoda</taxon>
        <taxon>Crustacea</taxon>
        <taxon>Multicrustacea</taxon>
        <taxon>Malacostraca</taxon>
        <taxon>Eumalacostraca</taxon>
        <taxon>Eucarida</taxon>
        <taxon>Decapoda</taxon>
        <taxon>Pleocyemata</taxon>
        <taxon>Brachyura</taxon>
        <taxon>Eubrachyura</taxon>
        <taxon>Portunoidea</taxon>
        <taxon>Portunidae</taxon>
        <taxon>Portuninae</taxon>
        <taxon>Portunus</taxon>
    </lineage>
</organism>
<protein>
    <submittedName>
        <fullName evidence="1">Uncharacterized protein</fullName>
    </submittedName>
</protein>
<proteinExistence type="predicted"/>
<sequence length="70" mass="7621">MYSSVYIRGVVGGLAGTDSLPLENRFRADLDPWVMGDLAGTNGQMAACSLAGFWVPDHFSLDEVLMTQRL</sequence>
<name>A0A5B7G7S7_PORTR</name>
<evidence type="ECO:0000313" key="1">
    <source>
        <dbReference type="EMBL" id="MPC53178.1"/>
    </source>
</evidence>